<accession>A0A074ZWD7</accession>
<dbReference type="GeneID" id="20316192"/>
<dbReference type="KEGG" id="ovi:T265_02004"/>
<dbReference type="CTD" id="20316192"/>
<feature type="compositionally biased region" description="Polar residues" evidence="1">
    <location>
        <begin position="96"/>
        <end position="108"/>
    </location>
</feature>
<evidence type="ECO:0000256" key="1">
    <source>
        <dbReference type="SAM" id="MobiDB-lite"/>
    </source>
</evidence>
<dbReference type="EMBL" id="KL596641">
    <property type="protein sequence ID" value="KER31768.1"/>
    <property type="molecule type" value="Genomic_DNA"/>
</dbReference>
<evidence type="ECO:0000313" key="3">
    <source>
        <dbReference type="Proteomes" id="UP000054324"/>
    </source>
</evidence>
<dbReference type="Proteomes" id="UP000054324">
    <property type="component" value="Unassembled WGS sequence"/>
</dbReference>
<name>A0A074ZWD7_OPIVI</name>
<sequence>MTLSFIRAIRTHTNPPVMLHSDSKHMITPGTKDIAGTVLGCVPRAVSFRPTLRLEERRPDLLQQPQQHDREPRSLNNQPRSSERWTSLQRAPLIQDGTNEEISVSRQC</sequence>
<organism evidence="2 3">
    <name type="scientific">Opisthorchis viverrini</name>
    <name type="common">Southeast Asian liver fluke</name>
    <dbReference type="NCBI Taxonomy" id="6198"/>
    <lineage>
        <taxon>Eukaryota</taxon>
        <taxon>Metazoa</taxon>
        <taxon>Spiralia</taxon>
        <taxon>Lophotrochozoa</taxon>
        <taxon>Platyhelminthes</taxon>
        <taxon>Trematoda</taxon>
        <taxon>Digenea</taxon>
        <taxon>Opisthorchiida</taxon>
        <taxon>Opisthorchiata</taxon>
        <taxon>Opisthorchiidae</taxon>
        <taxon>Opisthorchis</taxon>
    </lineage>
</organism>
<reference evidence="2 3" key="1">
    <citation type="submission" date="2013-11" db="EMBL/GenBank/DDBJ databases">
        <title>Opisthorchis viverrini - life in the bile duct.</title>
        <authorList>
            <person name="Young N.D."/>
            <person name="Nagarajan N."/>
            <person name="Lin S.J."/>
            <person name="Korhonen P.K."/>
            <person name="Jex A.R."/>
            <person name="Hall R.S."/>
            <person name="Safavi-Hemami H."/>
            <person name="Kaewkong W."/>
            <person name="Bertrand D."/>
            <person name="Gao S."/>
            <person name="Seet Q."/>
            <person name="Wongkham S."/>
            <person name="Teh B.T."/>
            <person name="Wongkham C."/>
            <person name="Intapan P.M."/>
            <person name="Maleewong W."/>
            <person name="Yang X."/>
            <person name="Hu M."/>
            <person name="Wang Z."/>
            <person name="Hofmann A."/>
            <person name="Sternberg P.W."/>
            <person name="Tan P."/>
            <person name="Wang J."/>
            <person name="Gasser R.B."/>
        </authorList>
    </citation>
    <scope>NUCLEOTIDE SEQUENCE [LARGE SCALE GENOMIC DNA]</scope>
</reference>
<gene>
    <name evidence="2" type="ORF">T265_02004</name>
</gene>
<proteinExistence type="predicted"/>
<protein>
    <submittedName>
        <fullName evidence="2">Uncharacterized protein</fullName>
    </submittedName>
</protein>
<dbReference type="RefSeq" id="XP_009164416.1">
    <property type="nucleotide sequence ID" value="XM_009166152.1"/>
</dbReference>
<feature type="region of interest" description="Disordered" evidence="1">
    <location>
        <begin position="56"/>
        <end position="108"/>
    </location>
</feature>
<keyword evidence="3" id="KW-1185">Reference proteome</keyword>
<evidence type="ECO:0000313" key="2">
    <source>
        <dbReference type="EMBL" id="KER31768.1"/>
    </source>
</evidence>
<dbReference type="AlphaFoldDB" id="A0A074ZWD7"/>
<feature type="compositionally biased region" description="Polar residues" evidence="1">
    <location>
        <begin position="74"/>
        <end position="89"/>
    </location>
</feature>